<keyword evidence="3" id="KW-1185">Reference proteome</keyword>
<organism evidence="2 3">
    <name type="scientific">Caerostris extrusa</name>
    <name type="common">Bark spider</name>
    <name type="synonym">Caerostris bankana</name>
    <dbReference type="NCBI Taxonomy" id="172846"/>
    <lineage>
        <taxon>Eukaryota</taxon>
        <taxon>Metazoa</taxon>
        <taxon>Ecdysozoa</taxon>
        <taxon>Arthropoda</taxon>
        <taxon>Chelicerata</taxon>
        <taxon>Arachnida</taxon>
        <taxon>Araneae</taxon>
        <taxon>Araneomorphae</taxon>
        <taxon>Entelegynae</taxon>
        <taxon>Araneoidea</taxon>
        <taxon>Araneidae</taxon>
        <taxon>Caerostris</taxon>
    </lineage>
</organism>
<comment type="caution">
    <text evidence="2">The sequence shown here is derived from an EMBL/GenBank/DDBJ whole genome shotgun (WGS) entry which is preliminary data.</text>
</comment>
<accession>A0AAV4Y1S3</accession>
<evidence type="ECO:0000313" key="3">
    <source>
        <dbReference type="Proteomes" id="UP001054945"/>
    </source>
</evidence>
<protein>
    <submittedName>
        <fullName evidence="2">Uncharacterized protein</fullName>
    </submittedName>
</protein>
<dbReference type="AlphaFoldDB" id="A0AAV4Y1S3"/>
<dbReference type="EMBL" id="BPLR01001280">
    <property type="protein sequence ID" value="GIZ01307.1"/>
    <property type="molecule type" value="Genomic_DNA"/>
</dbReference>
<evidence type="ECO:0000313" key="2">
    <source>
        <dbReference type="EMBL" id="GIZ01307.1"/>
    </source>
</evidence>
<proteinExistence type="predicted"/>
<sequence length="115" mass="13054">METEHTSKLPHFCTTNNNNSMDEKKTPTTKSRNKRTNAYSFYICEKLKRDNSVDGPNSGIWCPGDGKGVGLSSIKLMDAVSRAKSWECDFYQAKEREKKPFFLMADAYDEAKVDA</sequence>
<name>A0AAV4Y1S3_CAEEX</name>
<feature type="region of interest" description="Disordered" evidence="1">
    <location>
        <begin position="1"/>
        <end position="33"/>
    </location>
</feature>
<gene>
    <name evidence="2" type="ORF">CEXT_90411</name>
</gene>
<evidence type="ECO:0000256" key="1">
    <source>
        <dbReference type="SAM" id="MobiDB-lite"/>
    </source>
</evidence>
<dbReference type="Proteomes" id="UP001054945">
    <property type="component" value="Unassembled WGS sequence"/>
</dbReference>
<reference evidence="2 3" key="1">
    <citation type="submission" date="2021-06" db="EMBL/GenBank/DDBJ databases">
        <title>Caerostris extrusa draft genome.</title>
        <authorList>
            <person name="Kono N."/>
            <person name="Arakawa K."/>
        </authorList>
    </citation>
    <scope>NUCLEOTIDE SEQUENCE [LARGE SCALE GENOMIC DNA]</scope>
</reference>